<sequence>MHRPVLLAQYWLTCGRLYLLLAFKGQNFLVCRSGVWAFDSLSVLKALSLQESGVPVS</sequence>
<accession>A0A0E9PFX4</accession>
<protein>
    <submittedName>
        <fullName evidence="1">Uncharacterized protein</fullName>
    </submittedName>
</protein>
<reference evidence="1" key="2">
    <citation type="journal article" date="2015" name="Fish Shellfish Immunol.">
        <title>Early steps in the European eel (Anguilla anguilla)-Vibrio vulnificus interaction in the gills: Role of the RtxA13 toxin.</title>
        <authorList>
            <person name="Callol A."/>
            <person name="Pajuelo D."/>
            <person name="Ebbesson L."/>
            <person name="Teles M."/>
            <person name="MacKenzie S."/>
            <person name="Amaro C."/>
        </authorList>
    </citation>
    <scope>NUCLEOTIDE SEQUENCE</scope>
</reference>
<dbReference type="EMBL" id="GBXM01105056">
    <property type="protein sequence ID" value="JAH03521.1"/>
    <property type="molecule type" value="Transcribed_RNA"/>
</dbReference>
<proteinExistence type="predicted"/>
<evidence type="ECO:0000313" key="1">
    <source>
        <dbReference type="EMBL" id="JAH03521.1"/>
    </source>
</evidence>
<name>A0A0E9PFX4_ANGAN</name>
<reference evidence="1" key="1">
    <citation type="submission" date="2014-11" db="EMBL/GenBank/DDBJ databases">
        <authorList>
            <person name="Amaro Gonzalez C."/>
        </authorList>
    </citation>
    <scope>NUCLEOTIDE SEQUENCE</scope>
</reference>
<organism evidence="1">
    <name type="scientific">Anguilla anguilla</name>
    <name type="common">European freshwater eel</name>
    <name type="synonym">Muraena anguilla</name>
    <dbReference type="NCBI Taxonomy" id="7936"/>
    <lineage>
        <taxon>Eukaryota</taxon>
        <taxon>Metazoa</taxon>
        <taxon>Chordata</taxon>
        <taxon>Craniata</taxon>
        <taxon>Vertebrata</taxon>
        <taxon>Euteleostomi</taxon>
        <taxon>Actinopterygii</taxon>
        <taxon>Neopterygii</taxon>
        <taxon>Teleostei</taxon>
        <taxon>Anguilliformes</taxon>
        <taxon>Anguillidae</taxon>
        <taxon>Anguilla</taxon>
    </lineage>
</organism>
<dbReference type="AlphaFoldDB" id="A0A0E9PFX4"/>